<dbReference type="Proteomes" id="UP001295463">
    <property type="component" value="Chromosome"/>
</dbReference>
<keyword evidence="6 7" id="KW-0819">tRNA processing</keyword>
<feature type="binding site" evidence="7">
    <location>
        <position position="116"/>
    </location>
    <ligand>
        <name>substrate</name>
    </ligand>
</feature>
<organism evidence="8 9">
    <name type="scientific">Trichlorobacter ammonificans</name>
    <dbReference type="NCBI Taxonomy" id="2916410"/>
    <lineage>
        <taxon>Bacteria</taxon>
        <taxon>Pseudomonadati</taxon>
        <taxon>Thermodesulfobacteriota</taxon>
        <taxon>Desulfuromonadia</taxon>
        <taxon>Geobacterales</taxon>
        <taxon>Geobacteraceae</taxon>
        <taxon>Trichlorobacter</taxon>
    </lineage>
</organism>
<dbReference type="SUPFAM" id="SSF53335">
    <property type="entry name" value="S-adenosyl-L-methionine-dependent methyltransferases"/>
    <property type="match status" value="1"/>
</dbReference>
<comment type="caution">
    <text evidence="7">Lacks conserved residue(s) required for the propagation of feature annotation.</text>
</comment>
<dbReference type="EC" id="2.1.1.33" evidence="7"/>
<keyword evidence="4 7" id="KW-0808">Transferase</keyword>
<comment type="function">
    <text evidence="2 7">Catalyzes the formation of N(7)-methylguanine at position 46 (m7G46) in tRNA.</text>
</comment>
<feature type="binding site" evidence="7">
    <location>
        <position position="37"/>
    </location>
    <ligand>
        <name>S-adenosyl-L-methionine</name>
        <dbReference type="ChEBI" id="CHEBI:59789"/>
    </ligand>
</feature>
<feature type="binding site" evidence="7">
    <location>
        <position position="148"/>
    </location>
    <ligand>
        <name>substrate</name>
    </ligand>
</feature>
<gene>
    <name evidence="7 8" type="primary">trmB</name>
    <name evidence="8" type="ORF">GEAMG1_1193</name>
</gene>
<keyword evidence="9" id="KW-1185">Reference proteome</keyword>
<evidence type="ECO:0000256" key="3">
    <source>
        <dbReference type="ARBA" id="ARBA00022603"/>
    </source>
</evidence>
<dbReference type="PROSITE" id="PS51625">
    <property type="entry name" value="SAM_MT_TRMB"/>
    <property type="match status" value="1"/>
</dbReference>
<sequence>MHQMIPIASPLFLSGSHLEGPPSWQQLFGNDNPLVLEIGCGVGDFAVQMAERNPQWNYLALDFYNKGCLKTCNRAERLGLNNIRVIRDEARSFVQRCIAPASLRALFINCPDPWPKRRQRKRRLVNDAFPDFINAYLQPGADFFFATDFDDYGIDVARILADHPQFENMLTPDPWRHDLDGYPRSKYMRKFMAEGKQIYFVHYRALPAERKEPA</sequence>
<comment type="pathway">
    <text evidence="7">tRNA modification; N(7)-methylguanine-tRNA biosynthesis.</text>
</comment>
<protein>
    <recommendedName>
        <fullName evidence="7">tRNA (guanine-N(7)-)-methyltransferase</fullName>
        <ecNumber evidence="7">2.1.1.33</ecNumber>
    </recommendedName>
    <alternativeName>
        <fullName evidence="7">tRNA (guanine(46)-N(7))-methyltransferase</fullName>
    </alternativeName>
    <alternativeName>
        <fullName evidence="7">tRNA(m7G46)-methyltransferase</fullName>
    </alternativeName>
</protein>
<accession>A0ABN8HIH6</accession>
<dbReference type="InterPro" id="IPR029063">
    <property type="entry name" value="SAM-dependent_MTases_sf"/>
</dbReference>
<dbReference type="PANTHER" id="PTHR23417">
    <property type="entry name" value="3-DEOXY-D-MANNO-OCTULOSONIC-ACID TRANSFERASE/TRNA GUANINE-N 7 - -METHYLTRANSFERASE"/>
    <property type="match status" value="1"/>
</dbReference>
<dbReference type="NCBIfam" id="TIGR00091">
    <property type="entry name" value="tRNA (guanosine(46)-N7)-methyltransferase TrmB"/>
    <property type="match status" value="1"/>
</dbReference>
<dbReference type="InterPro" id="IPR003358">
    <property type="entry name" value="tRNA_(Gua-N-7)_MeTrfase_Trmb"/>
</dbReference>
<dbReference type="CDD" id="cd02440">
    <property type="entry name" value="AdoMet_MTases"/>
    <property type="match status" value="1"/>
</dbReference>
<comment type="similarity">
    <text evidence="7">Belongs to the class I-like SAM-binding methyltransferase superfamily. TrmB family.</text>
</comment>
<evidence type="ECO:0000256" key="1">
    <source>
        <dbReference type="ARBA" id="ARBA00000142"/>
    </source>
</evidence>
<dbReference type="Gene3D" id="3.40.50.150">
    <property type="entry name" value="Vaccinia Virus protein VP39"/>
    <property type="match status" value="1"/>
</dbReference>
<dbReference type="EMBL" id="OW150024">
    <property type="protein sequence ID" value="CAH2031007.1"/>
    <property type="molecule type" value="Genomic_DNA"/>
</dbReference>
<feature type="binding site" evidence="7">
    <location>
        <position position="89"/>
    </location>
    <ligand>
        <name>S-adenosyl-L-methionine</name>
        <dbReference type="ChEBI" id="CHEBI:59789"/>
    </ligand>
</feature>
<proteinExistence type="inferred from homology"/>
<feature type="binding site" evidence="7">
    <location>
        <position position="112"/>
    </location>
    <ligand>
        <name>S-adenosyl-L-methionine</name>
        <dbReference type="ChEBI" id="CHEBI:59789"/>
    </ligand>
</feature>
<feature type="binding site" evidence="7">
    <location>
        <position position="62"/>
    </location>
    <ligand>
        <name>S-adenosyl-L-methionine</name>
        <dbReference type="ChEBI" id="CHEBI:59789"/>
    </ligand>
</feature>
<dbReference type="PANTHER" id="PTHR23417:SF14">
    <property type="entry name" value="PENTACOTRIPEPTIDE-REPEAT REGION OF PRORP DOMAIN-CONTAINING PROTEIN"/>
    <property type="match status" value="1"/>
</dbReference>
<evidence type="ECO:0000256" key="7">
    <source>
        <dbReference type="HAMAP-Rule" id="MF_01057"/>
    </source>
</evidence>
<evidence type="ECO:0000256" key="2">
    <source>
        <dbReference type="ARBA" id="ARBA00003015"/>
    </source>
</evidence>
<evidence type="ECO:0000313" key="8">
    <source>
        <dbReference type="EMBL" id="CAH2031007.1"/>
    </source>
</evidence>
<comment type="catalytic activity">
    <reaction evidence="1 7">
        <text>guanosine(46) in tRNA + S-adenosyl-L-methionine = N(7)-methylguanosine(46) in tRNA + S-adenosyl-L-homocysteine</text>
        <dbReference type="Rhea" id="RHEA:42708"/>
        <dbReference type="Rhea" id="RHEA-COMP:10188"/>
        <dbReference type="Rhea" id="RHEA-COMP:10189"/>
        <dbReference type="ChEBI" id="CHEBI:57856"/>
        <dbReference type="ChEBI" id="CHEBI:59789"/>
        <dbReference type="ChEBI" id="CHEBI:74269"/>
        <dbReference type="ChEBI" id="CHEBI:74480"/>
        <dbReference type="EC" id="2.1.1.33"/>
    </reaction>
</comment>
<evidence type="ECO:0000256" key="4">
    <source>
        <dbReference type="ARBA" id="ARBA00022679"/>
    </source>
</evidence>
<keyword evidence="3 7" id="KW-0489">Methyltransferase</keyword>
<dbReference type="InterPro" id="IPR055361">
    <property type="entry name" value="tRNA_methyltr_TrmB_bact"/>
</dbReference>
<dbReference type="GO" id="GO:0008176">
    <property type="term" value="F:tRNA (guanine(46)-N7)-methyltransferase activity"/>
    <property type="evidence" value="ECO:0007669"/>
    <property type="project" value="UniProtKB-EC"/>
</dbReference>
<evidence type="ECO:0000256" key="5">
    <source>
        <dbReference type="ARBA" id="ARBA00022691"/>
    </source>
</evidence>
<keyword evidence="5 7" id="KW-0949">S-adenosyl-L-methionine</keyword>
<dbReference type="Pfam" id="PF02390">
    <property type="entry name" value="Methyltransf_4"/>
    <property type="match status" value="1"/>
</dbReference>
<dbReference type="RefSeq" id="WP_305731869.1">
    <property type="nucleotide sequence ID" value="NZ_OW150024.1"/>
</dbReference>
<evidence type="ECO:0000256" key="6">
    <source>
        <dbReference type="ARBA" id="ARBA00022694"/>
    </source>
</evidence>
<reference evidence="8 9" key="1">
    <citation type="submission" date="2022-03" db="EMBL/GenBank/DDBJ databases">
        <authorList>
            <person name="Koch H."/>
        </authorList>
    </citation>
    <scope>NUCLEOTIDE SEQUENCE [LARGE SCALE GENOMIC DNA]</scope>
    <source>
        <strain evidence="8 9">G1</strain>
    </source>
</reference>
<name>A0ABN8HIH6_9BACT</name>
<evidence type="ECO:0000313" key="9">
    <source>
        <dbReference type="Proteomes" id="UP001295463"/>
    </source>
</evidence>
<dbReference type="HAMAP" id="MF_01057">
    <property type="entry name" value="tRNA_methyltr_TrmB"/>
    <property type="match status" value="1"/>
</dbReference>